<organism evidence="2">
    <name type="scientific">Medicago truncatula</name>
    <name type="common">Barrel medic</name>
    <name type="synonym">Medicago tribuloides</name>
    <dbReference type="NCBI Taxonomy" id="3880"/>
    <lineage>
        <taxon>Eukaryota</taxon>
        <taxon>Viridiplantae</taxon>
        <taxon>Streptophyta</taxon>
        <taxon>Embryophyta</taxon>
        <taxon>Tracheophyta</taxon>
        <taxon>Spermatophyta</taxon>
        <taxon>Magnoliopsida</taxon>
        <taxon>eudicotyledons</taxon>
        <taxon>Gunneridae</taxon>
        <taxon>Pentapetalae</taxon>
        <taxon>rosids</taxon>
        <taxon>fabids</taxon>
        <taxon>Fabales</taxon>
        <taxon>Fabaceae</taxon>
        <taxon>Papilionoideae</taxon>
        <taxon>50 kb inversion clade</taxon>
        <taxon>NPAAA clade</taxon>
        <taxon>Hologalegina</taxon>
        <taxon>IRL clade</taxon>
        <taxon>Trifolieae</taxon>
        <taxon>Medicago</taxon>
    </lineage>
</organism>
<proteinExistence type="evidence at transcript level"/>
<feature type="compositionally biased region" description="Acidic residues" evidence="1">
    <location>
        <begin position="43"/>
        <end position="58"/>
    </location>
</feature>
<name>I3SHC1_MEDTR</name>
<protein>
    <submittedName>
        <fullName evidence="2">Uncharacterized protein</fullName>
    </submittedName>
</protein>
<accession>I3SHC1</accession>
<sequence length="65" mass="7504">MLLNMSQLWFENFVSIIILLCNRVFPVLPLTYSCATKNNSENGESDVDNSENKDEDVEVMQSFDR</sequence>
<dbReference type="AlphaFoldDB" id="I3SHC1"/>
<evidence type="ECO:0000256" key="1">
    <source>
        <dbReference type="SAM" id="MobiDB-lite"/>
    </source>
</evidence>
<reference evidence="2" key="1">
    <citation type="submission" date="2012-05" db="EMBL/GenBank/DDBJ databases">
        <authorList>
            <person name="Krishnakumar V."/>
            <person name="Cheung F."/>
            <person name="Xiao Y."/>
            <person name="Chan A."/>
            <person name="Moskal W.A."/>
            <person name="Town C.D."/>
        </authorList>
    </citation>
    <scope>NUCLEOTIDE SEQUENCE</scope>
</reference>
<dbReference type="EMBL" id="BT139868">
    <property type="protein sequence ID" value="AFK39663.1"/>
    <property type="molecule type" value="mRNA"/>
</dbReference>
<evidence type="ECO:0000313" key="2">
    <source>
        <dbReference type="EMBL" id="AFK39663.1"/>
    </source>
</evidence>
<feature type="region of interest" description="Disordered" evidence="1">
    <location>
        <begin position="37"/>
        <end position="65"/>
    </location>
</feature>